<dbReference type="Gene3D" id="3.30.70.1660">
    <property type="match status" value="1"/>
</dbReference>
<organism evidence="4 5">
    <name type="scientific">Polyangium fumosum</name>
    <dbReference type="NCBI Taxonomy" id="889272"/>
    <lineage>
        <taxon>Bacteria</taxon>
        <taxon>Pseudomonadati</taxon>
        <taxon>Myxococcota</taxon>
        <taxon>Polyangia</taxon>
        <taxon>Polyangiales</taxon>
        <taxon>Polyangiaceae</taxon>
        <taxon>Polyangium</taxon>
    </lineage>
</organism>
<dbReference type="Pfam" id="PF00472">
    <property type="entry name" value="RF-1"/>
    <property type="match status" value="1"/>
</dbReference>
<evidence type="ECO:0000259" key="3">
    <source>
        <dbReference type="SMART" id="SM00937"/>
    </source>
</evidence>
<dbReference type="EMBL" id="SSMQ01000058">
    <property type="protein sequence ID" value="TKC99281.1"/>
    <property type="molecule type" value="Genomic_DNA"/>
</dbReference>
<dbReference type="InterPro" id="IPR045853">
    <property type="entry name" value="Pep_chain_release_fac_I_sf"/>
</dbReference>
<comment type="similarity">
    <text evidence="1">Belongs to the prokaryotic/mitochondrial release factor family.</text>
</comment>
<evidence type="ECO:0000313" key="4">
    <source>
        <dbReference type="EMBL" id="TKC99281.1"/>
    </source>
</evidence>
<reference evidence="4 5" key="1">
    <citation type="submission" date="2019-04" db="EMBL/GenBank/DDBJ databases">
        <authorList>
            <person name="Li Y."/>
            <person name="Wang J."/>
        </authorList>
    </citation>
    <scope>NUCLEOTIDE SEQUENCE [LARGE SCALE GENOMIC DNA]</scope>
    <source>
        <strain evidence="4 5">DSM 14668</strain>
    </source>
</reference>
<sequence>MLALHEGDADALAAAEADLAGIEVELREAERSCAPPEPEGCMGAIVSLQPGAGGVDAKDFAAMLLRMYLRWAARRGLVVEELHRQEGDEAGIDGAALRIPGAGVYGALRGETGVHRLVRVSPFGRGDRRQTSFVAVEVLLDIDDAIPVEIRDDDLEVTTMCAGGPGGQNVNKVASAVRMRHVPTGIVIVARSERSQLQNRASALRLLRSKLVELELERREQAAAERRGARPVARFGHQRRSYVFAPQRLVRDEITGGVSPHVERVLDGDLAVLLESSPKN</sequence>
<gene>
    <name evidence="4" type="ORF">E8A74_38325</name>
</gene>
<proteinExistence type="inferred from homology"/>
<dbReference type="Gene3D" id="3.30.160.20">
    <property type="match status" value="1"/>
</dbReference>
<name>A0A4U1IXN4_9BACT</name>
<dbReference type="PANTHER" id="PTHR43116">
    <property type="entry name" value="PEPTIDE CHAIN RELEASE FACTOR 2"/>
    <property type="match status" value="1"/>
</dbReference>
<dbReference type="GO" id="GO:0003747">
    <property type="term" value="F:translation release factor activity"/>
    <property type="evidence" value="ECO:0007669"/>
    <property type="project" value="InterPro"/>
</dbReference>
<keyword evidence="2" id="KW-0488">Methylation</keyword>
<dbReference type="SUPFAM" id="SSF75620">
    <property type="entry name" value="Release factor"/>
    <property type="match status" value="1"/>
</dbReference>
<dbReference type="Proteomes" id="UP000309215">
    <property type="component" value="Unassembled WGS sequence"/>
</dbReference>
<dbReference type="InterPro" id="IPR000352">
    <property type="entry name" value="Pep_chain_release_fac_I"/>
</dbReference>
<protein>
    <submittedName>
        <fullName evidence="4">PCRF domain-containing protein</fullName>
    </submittedName>
</protein>
<dbReference type="PANTHER" id="PTHR43116:SF3">
    <property type="entry name" value="CLASS I PEPTIDE CHAIN RELEASE FACTOR"/>
    <property type="match status" value="1"/>
</dbReference>
<evidence type="ECO:0000313" key="5">
    <source>
        <dbReference type="Proteomes" id="UP000309215"/>
    </source>
</evidence>
<keyword evidence="5" id="KW-1185">Reference proteome</keyword>
<dbReference type="InterPro" id="IPR005139">
    <property type="entry name" value="PCRF"/>
</dbReference>
<dbReference type="SMART" id="SM00937">
    <property type="entry name" value="PCRF"/>
    <property type="match status" value="1"/>
</dbReference>
<dbReference type="OrthoDB" id="9806673at2"/>
<dbReference type="Pfam" id="PF03462">
    <property type="entry name" value="PCRF"/>
    <property type="match status" value="1"/>
</dbReference>
<evidence type="ECO:0000256" key="2">
    <source>
        <dbReference type="ARBA" id="ARBA00022481"/>
    </source>
</evidence>
<comment type="caution">
    <text evidence="4">The sequence shown here is derived from an EMBL/GenBank/DDBJ whole genome shotgun (WGS) entry which is preliminary data.</text>
</comment>
<feature type="domain" description="Peptide chain release factor" evidence="3">
    <location>
        <begin position="1"/>
        <end position="111"/>
    </location>
</feature>
<dbReference type="AlphaFoldDB" id="A0A4U1IXN4"/>
<accession>A0A4U1IXN4</accession>
<dbReference type="GO" id="GO:0005737">
    <property type="term" value="C:cytoplasm"/>
    <property type="evidence" value="ECO:0007669"/>
    <property type="project" value="UniProtKB-ARBA"/>
</dbReference>
<evidence type="ECO:0000256" key="1">
    <source>
        <dbReference type="ARBA" id="ARBA00010835"/>
    </source>
</evidence>